<feature type="compositionally biased region" description="Basic and acidic residues" evidence="1">
    <location>
        <begin position="363"/>
        <end position="372"/>
    </location>
</feature>
<feature type="region of interest" description="Disordered" evidence="1">
    <location>
        <begin position="203"/>
        <end position="223"/>
    </location>
</feature>
<sequence length="384" mass="40954">MLTTPKWKIKYPAPTDLVSGASEQFEQMADSLDTAVETMAQTPPVKNVRVNVMRPSDPPTVRYEDGGYTGERKLTFELPRTARFTASATVAGLPTDDPAVSAFTDTAGDVDLRFTLPRAQVIESVRVAGLKATEEPTVQNSINGPTGNRDILLGLPHAQQVDVGKVTQAMPSSRPAVSRRIIPSTGNAALDFSLPRAPRISMGNVTQTPAGTPPAATMNTDTNGDMTLNLAIPKGDKGDQGEPGDPAATMTIQDENGNRQGTAVKITNDTWLVILQYVIPRAANGVAYIDILAGDGTGSKGLALTPVTYVAGTPSLPIVFEDGSVRTIQPRKSNEFPGAWIVPGGPDRSSPSTSPRPSSQESENERTIENWTRHRQSPPSSRPY</sequence>
<reference evidence="2 3" key="1">
    <citation type="journal article" date="2017" name="Biosci. Biotechnol. Biochem.">
        <title>Identification and characterization of a sulfoglycosidase from Bifidobacterium bifidum implicated in mucin glycan utilization.</title>
        <authorList>
            <person name="Katoh T."/>
            <person name="Maeshibu T."/>
            <person name="Kikkawa K."/>
            <person name="Gotoh A."/>
            <person name="Tomabechi Y."/>
            <person name="Nakamura M."/>
            <person name="Liao W.-H."/>
            <person name="Yamaguchi M."/>
            <person name="Ashida H."/>
            <person name="Yamamoto K."/>
            <person name="Katayama T."/>
        </authorList>
    </citation>
    <scope>NUCLEOTIDE SEQUENCE [LARGE SCALE GENOMIC DNA]</scope>
    <source>
        <strain evidence="2 3">JCM 7004</strain>
    </source>
</reference>
<dbReference type="EMBL" id="AP018131">
    <property type="protein sequence ID" value="BBA47879.1"/>
    <property type="molecule type" value="Genomic_DNA"/>
</dbReference>
<evidence type="ECO:0000313" key="2">
    <source>
        <dbReference type="EMBL" id="BBA47879.1"/>
    </source>
</evidence>
<protein>
    <submittedName>
        <fullName evidence="2">Uncharacterized protein</fullName>
    </submittedName>
</protein>
<dbReference type="AlphaFoldDB" id="A0A286TCB7"/>
<evidence type="ECO:0000256" key="1">
    <source>
        <dbReference type="SAM" id="MobiDB-lite"/>
    </source>
</evidence>
<accession>A0A286TCB7</accession>
<evidence type="ECO:0000313" key="3">
    <source>
        <dbReference type="Proteomes" id="UP000262177"/>
    </source>
</evidence>
<dbReference type="Proteomes" id="UP000262177">
    <property type="component" value="Chromosome"/>
</dbReference>
<organism evidence="2 3">
    <name type="scientific">Bifidobacterium bifidum LMG 13195</name>
    <dbReference type="NCBI Taxonomy" id="1207542"/>
    <lineage>
        <taxon>Bacteria</taxon>
        <taxon>Bacillati</taxon>
        <taxon>Actinomycetota</taxon>
        <taxon>Actinomycetes</taxon>
        <taxon>Bifidobacteriales</taxon>
        <taxon>Bifidobacteriaceae</taxon>
        <taxon>Bifidobacterium</taxon>
    </lineage>
</organism>
<feature type="compositionally biased region" description="Low complexity" evidence="1">
    <location>
        <begin position="208"/>
        <end position="217"/>
    </location>
</feature>
<proteinExistence type="predicted"/>
<gene>
    <name evidence="2" type="ORF">BBJK_01267</name>
</gene>
<feature type="compositionally biased region" description="Low complexity" evidence="1">
    <location>
        <begin position="343"/>
        <end position="359"/>
    </location>
</feature>
<name>A0A286TCB7_BIFBI</name>
<feature type="region of interest" description="Disordered" evidence="1">
    <location>
        <begin position="330"/>
        <end position="384"/>
    </location>
</feature>